<dbReference type="InterPro" id="IPR039564">
    <property type="entry name" value="Peptidase_C39-like"/>
</dbReference>
<dbReference type="EMBL" id="AZCN01000020">
    <property type="protein sequence ID" value="KRK18072.1"/>
    <property type="molecule type" value="Genomic_DNA"/>
</dbReference>
<dbReference type="eggNOG" id="COG4990">
    <property type="taxonomic scope" value="Bacteria"/>
</dbReference>
<comment type="caution">
    <text evidence="2">The sequence shown here is derived from an EMBL/GenBank/DDBJ whole genome shotgun (WGS) entry which is preliminary data.</text>
</comment>
<evidence type="ECO:0000313" key="2">
    <source>
        <dbReference type="EMBL" id="KRK18072.1"/>
    </source>
</evidence>
<dbReference type="AlphaFoldDB" id="A0A0R1F8L9"/>
<proteinExistence type="predicted"/>
<sequence>MSVKKLWRGVLLLIPLAAIVIASLLFVGWHTVPAQTSAPVALENGWDKLTGQQPVAFQLQVAAKAQRPILPTGCEIADVAMLLEFRGKQQSLAKIANEIPYSDDPETGFWGNPFNDTGYTMYPPAWRRYFEKHLGSFTDLSKQPVSTFRQQLAKGKPIVVWVEMHGFPAHAILLTGYSTSTFIYNDPYTGKAERRMSSQHLWELMASQHYRAMTY</sequence>
<dbReference type="RefSeq" id="WP_010010329.1">
    <property type="nucleotide sequence ID" value="NZ_AZCN01000020.1"/>
</dbReference>
<dbReference type="Pfam" id="PF13529">
    <property type="entry name" value="Peptidase_C39_2"/>
    <property type="match status" value="1"/>
</dbReference>
<dbReference type="Proteomes" id="UP000051181">
    <property type="component" value="Unassembled WGS sequence"/>
</dbReference>
<evidence type="ECO:0000313" key="3">
    <source>
        <dbReference type="Proteomes" id="UP000051181"/>
    </source>
</evidence>
<dbReference type="PATRIC" id="fig|913848.6.peg.842"/>
<organism evidence="2 3">
    <name type="scientific">Loigolactobacillus coryniformis subsp. coryniformis KCTC 3167 = DSM 20001</name>
    <dbReference type="NCBI Taxonomy" id="913848"/>
    <lineage>
        <taxon>Bacteria</taxon>
        <taxon>Bacillati</taxon>
        <taxon>Bacillota</taxon>
        <taxon>Bacilli</taxon>
        <taxon>Lactobacillales</taxon>
        <taxon>Lactobacillaceae</taxon>
        <taxon>Loigolactobacillus</taxon>
    </lineage>
</organism>
<reference evidence="2 3" key="1">
    <citation type="journal article" date="2015" name="Genome Announc.">
        <title>Expanding the biotechnology potential of lactobacilli through comparative genomics of 213 strains and associated genera.</title>
        <authorList>
            <person name="Sun Z."/>
            <person name="Harris H.M."/>
            <person name="McCann A."/>
            <person name="Guo C."/>
            <person name="Argimon S."/>
            <person name="Zhang W."/>
            <person name="Yang X."/>
            <person name="Jeffery I.B."/>
            <person name="Cooney J.C."/>
            <person name="Kagawa T.F."/>
            <person name="Liu W."/>
            <person name="Song Y."/>
            <person name="Salvetti E."/>
            <person name="Wrobel A."/>
            <person name="Rasinkangas P."/>
            <person name="Parkhill J."/>
            <person name="Rea M.C."/>
            <person name="O'Sullivan O."/>
            <person name="Ritari J."/>
            <person name="Douillard F.P."/>
            <person name="Paul Ross R."/>
            <person name="Yang R."/>
            <person name="Briner A.E."/>
            <person name="Felis G.E."/>
            <person name="de Vos W.M."/>
            <person name="Barrangou R."/>
            <person name="Klaenhammer T.R."/>
            <person name="Caufield P.W."/>
            <person name="Cui Y."/>
            <person name="Zhang H."/>
            <person name="O'Toole P.W."/>
        </authorList>
    </citation>
    <scope>NUCLEOTIDE SEQUENCE [LARGE SCALE GENOMIC DNA]</scope>
    <source>
        <strain evidence="2 3">DSM 20001</strain>
    </source>
</reference>
<protein>
    <recommendedName>
        <fullName evidence="1">Peptidase C39-like domain-containing protein</fullName>
    </recommendedName>
</protein>
<gene>
    <name evidence="2" type="ORF">FD22_GL000812</name>
</gene>
<dbReference type="PANTHER" id="PTHR37806:SF1">
    <property type="entry name" value="PEPTIDASE C39-LIKE DOMAIN-CONTAINING PROTEIN"/>
    <property type="match status" value="1"/>
</dbReference>
<evidence type="ECO:0000259" key="1">
    <source>
        <dbReference type="Pfam" id="PF13529"/>
    </source>
</evidence>
<name>A0A0R1F8L9_9LACO</name>
<dbReference type="Gene3D" id="3.90.70.10">
    <property type="entry name" value="Cysteine proteinases"/>
    <property type="match status" value="1"/>
</dbReference>
<dbReference type="GeneID" id="65918304"/>
<accession>A0A0R1F8L9</accession>
<dbReference type="PANTHER" id="PTHR37806">
    <property type="entry name" value="LMO0724 PROTEIN"/>
    <property type="match status" value="1"/>
</dbReference>
<feature type="domain" description="Peptidase C39-like" evidence="1">
    <location>
        <begin position="59"/>
        <end position="188"/>
    </location>
</feature>